<keyword evidence="2" id="KW-0472">Membrane</keyword>
<dbReference type="PROSITE" id="PS50005">
    <property type="entry name" value="TPR"/>
    <property type="match status" value="1"/>
</dbReference>
<dbReference type="GO" id="GO:0016740">
    <property type="term" value="F:transferase activity"/>
    <property type="evidence" value="ECO:0007669"/>
    <property type="project" value="UniProtKB-KW"/>
</dbReference>
<proteinExistence type="predicted"/>
<keyword evidence="2" id="KW-1133">Transmembrane helix</keyword>
<evidence type="ECO:0000256" key="2">
    <source>
        <dbReference type="SAM" id="Phobius"/>
    </source>
</evidence>
<keyword evidence="1" id="KW-0802">TPR repeat</keyword>
<comment type="caution">
    <text evidence="3">The sequence shown here is derived from an EMBL/GenBank/DDBJ whole genome shotgun (WGS) entry which is preliminary data.</text>
</comment>
<dbReference type="InterPro" id="IPR011990">
    <property type="entry name" value="TPR-like_helical_dom_sf"/>
</dbReference>
<keyword evidence="4" id="KW-1185">Reference proteome</keyword>
<protein>
    <submittedName>
        <fullName evidence="3">Glycosyl transferase family protein</fullName>
    </submittedName>
</protein>
<keyword evidence="3" id="KW-0808">Transferase</keyword>
<dbReference type="eggNOG" id="COG0457">
    <property type="taxonomic scope" value="Bacteria"/>
</dbReference>
<dbReference type="STRING" id="765420.OSCT_1923"/>
<dbReference type="Proteomes" id="UP000054010">
    <property type="component" value="Unassembled WGS sequence"/>
</dbReference>
<organism evidence="3 4">
    <name type="scientific">Oscillochloris trichoides DG-6</name>
    <dbReference type="NCBI Taxonomy" id="765420"/>
    <lineage>
        <taxon>Bacteria</taxon>
        <taxon>Bacillati</taxon>
        <taxon>Chloroflexota</taxon>
        <taxon>Chloroflexia</taxon>
        <taxon>Chloroflexales</taxon>
        <taxon>Chloroflexineae</taxon>
        <taxon>Oscillochloridaceae</taxon>
        <taxon>Oscillochloris</taxon>
    </lineage>
</organism>
<name>E1IF22_9CHLR</name>
<keyword evidence="2" id="KW-0812">Transmembrane</keyword>
<reference evidence="3 4" key="1">
    <citation type="journal article" date="2011" name="J. Bacteriol.">
        <title>Draft genome sequence of the anoxygenic filamentous phototrophic bacterium Oscillochloris trichoides subsp. DG-6.</title>
        <authorList>
            <person name="Kuznetsov B.B."/>
            <person name="Ivanovsky R.N."/>
            <person name="Keppen O.I."/>
            <person name="Sukhacheva M.V."/>
            <person name="Bumazhkin B.K."/>
            <person name="Patutina E.O."/>
            <person name="Beletsky A.V."/>
            <person name="Mardanov A.V."/>
            <person name="Baslerov R.V."/>
            <person name="Panteleeva A.N."/>
            <person name="Kolganova T.V."/>
            <person name="Ravin N.V."/>
            <person name="Skryabin K.G."/>
        </authorList>
    </citation>
    <scope>NUCLEOTIDE SEQUENCE [LARGE SCALE GENOMIC DNA]</scope>
    <source>
        <strain evidence="3 4">DG-6</strain>
    </source>
</reference>
<dbReference type="EMBL" id="ADVR01000079">
    <property type="protein sequence ID" value="EFO80226.1"/>
    <property type="molecule type" value="Genomic_DNA"/>
</dbReference>
<accession>E1IF22</accession>
<evidence type="ECO:0000313" key="3">
    <source>
        <dbReference type="EMBL" id="EFO80226.1"/>
    </source>
</evidence>
<feature type="transmembrane region" description="Helical" evidence="2">
    <location>
        <begin position="126"/>
        <end position="144"/>
    </location>
</feature>
<sequence>MYGHCILIETGGSYNMWAFYEPREDIETINQALEAVANPAERADLANARGMARLQEDPSIILRKIPAEWRRIWAVNPIEDRFLMADYYSDPPPALFLAALILDDLLYLLILVAAPLGLLVVRRHPLAWLFVLWIATFCAATLVTHAEGRYRHFLFLALIPLAACVYRPSPQPLSHLGRGVGVRAVSILALLLALLPGLRYYPWDWASSGVVRSLYRAYGDHLLARAEYDAAEDAYRNALAANPTPDGWIALGDLQHQVGDNAAALDSYQQAHKLRPPYVGASVAWGSLLRDLGQNEAARTAFLGRYLDLQHLVDWSDRIRPSPPTTQIDLGNGLDYGWVGGVYPAETQGDTTLRWTHGHARLRLRSSTTGPVILRLRLAAPRPDGQPVLMRICADATCHSVSIGGAWQTLQILLPAAPRSPIELRSPIFTAPDGRELGVMLDWVGL</sequence>
<dbReference type="Gene3D" id="1.25.40.10">
    <property type="entry name" value="Tetratricopeptide repeat domain"/>
    <property type="match status" value="1"/>
</dbReference>
<dbReference type="SUPFAM" id="SSF48452">
    <property type="entry name" value="TPR-like"/>
    <property type="match status" value="1"/>
</dbReference>
<gene>
    <name evidence="3" type="ORF">OSCT_1923</name>
</gene>
<feature type="repeat" description="TPR" evidence="1">
    <location>
        <begin position="245"/>
        <end position="278"/>
    </location>
</feature>
<evidence type="ECO:0000256" key="1">
    <source>
        <dbReference type="PROSITE-ProRule" id="PRU00339"/>
    </source>
</evidence>
<dbReference type="AlphaFoldDB" id="E1IF22"/>
<dbReference type="HOGENOM" id="CLU_022870_0_0_0"/>
<evidence type="ECO:0000313" key="4">
    <source>
        <dbReference type="Proteomes" id="UP000054010"/>
    </source>
</evidence>
<dbReference type="InterPro" id="IPR019734">
    <property type="entry name" value="TPR_rpt"/>
</dbReference>
<feature type="transmembrane region" description="Helical" evidence="2">
    <location>
        <begin position="94"/>
        <end position="119"/>
    </location>
</feature>